<keyword evidence="4" id="KW-1015">Disulfide bond</keyword>
<dbReference type="Proteomes" id="UP000828390">
    <property type="component" value="Unassembled WGS sequence"/>
</dbReference>
<dbReference type="EMBL" id="JAIWYP010000005">
    <property type="protein sequence ID" value="KAH3828996.1"/>
    <property type="molecule type" value="Genomic_DNA"/>
</dbReference>
<accession>A0A9D4JYW2</accession>
<dbReference type="GO" id="GO:0007154">
    <property type="term" value="P:cell communication"/>
    <property type="evidence" value="ECO:0007669"/>
    <property type="project" value="InterPro"/>
</dbReference>
<keyword evidence="3" id="KW-0677">Repeat</keyword>
<comment type="caution">
    <text evidence="6">The sequence shown here is derived from an EMBL/GenBank/DDBJ whole genome shotgun (WGS) entry which is preliminary data.</text>
</comment>
<feature type="domain" description="DSL" evidence="5">
    <location>
        <begin position="43"/>
        <end position="92"/>
    </location>
</feature>
<sequence>MKTFKRRSFVLKLSTKNASLCGEQIKHIADYVGDHCEQTTTTTSTTTSTTTTTTTPTMTVIPCTPADNCTHHFTCGPQGQRLCLAGWTGPDCDVMTPGSVADCDIFES</sequence>
<dbReference type="Gene3D" id="2.10.25.140">
    <property type="match status" value="1"/>
</dbReference>
<dbReference type="GO" id="GO:0016020">
    <property type="term" value="C:membrane"/>
    <property type="evidence" value="ECO:0007669"/>
    <property type="project" value="InterPro"/>
</dbReference>
<keyword evidence="1" id="KW-0217">Developmental protein</keyword>
<protein>
    <recommendedName>
        <fullName evidence="5">DSL domain-containing protein</fullName>
    </recommendedName>
</protein>
<reference evidence="6" key="1">
    <citation type="journal article" date="2019" name="bioRxiv">
        <title>The Genome of the Zebra Mussel, Dreissena polymorpha: A Resource for Invasive Species Research.</title>
        <authorList>
            <person name="McCartney M.A."/>
            <person name="Auch B."/>
            <person name="Kono T."/>
            <person name="Mallez S."/>
            <person name="Zhang Y."/>
            <person name="Obille A."/>
            <person name="Becker A."/>
            <person name="Abrahante J.E."/>
            <person name="Garbe J."/>
            <person name="Badalamenti J.P."/>
            <person name="Herman A."/>
            <person name="Mangelson H."/>
            <person name="Liachko I."/>
            <person name="Sullivan S."/>
            <person name="Sone E.D."/>
            <person name="Koren S."/>
            <person name="Silverstein K.A.T."/>
            <person name="Beckman K.B."/>
            <person name="Gohl D.M."/>
        </authorList>
    </citation>
    <scope>NUCLEOTIDE SEQUENCE</scope>
    <source>
        <strain evidence="6">Duluth1</strain>
        <tissue evidence="6">Whole animal</tissue>
    </source>
</reference>
<dbReference type="AlphaFoldDB" id="A0A9D4JYW2"/>
<evidence type="ECO:0000259" key="5">
    <source>
        <dbReference type="SMART" id="SM00051"/>
    </source>
</evidence>
<evidence type="ECO:0000256" key="4">
    <source>
        <dbReference type="ARBA" id="ARBA00023157"/>
    </source>
</evidence>
<dbReference type="FunFam" id="2.10.25.140:FF:000002">
    <property type="entry name" value="Delta-like protein"/>
    <property type="match status" value="1"/>
</dbReference>
<evidence type="ECO:0000256" key="2">
    <source>
        <dbReference type="ARBA" id="ARBA00022536"/>
    </source>
</evidence>
<dbReference type="Pfam" id="PF01414">
    <property type="entry name" value="DSL"/>
    <property type="match status" value="1"/>
</dbReference>
<evidence type="ECO:0000313" key="7">
    <source>
        <dbReference type="Proteomes" id="UP000828390"/>
    </source>
</evidence>
<evidence type="ECO:0000256" key="1">
    <source>
        <dbReference type="ARBA" id="ARBA00022473"/>
    </source>
</evidence>
<dbReference type="InterPro" id="IPR001774">
    <property type="entry name" value="DSL"/>
</dbReference>
<keyword evidence="7" id="KW-1185">Reference proteome</keyword>
<dbReference type="SMART" id="SM00051">
    <property type="entry name" value="DSL"/>
    <property type="match status" value="1"/>
</dbReference>
<proteinExistence type="predicted"/>
<evidence type="ECO:0000256" key="3">
    <source>
        <dbReference type="ARBA" id="ARBA00022737"/>
    </source>
</evidence>
<name>A0A9D4JYW2_DREPO</name>
<gene>
    <name evidence="6" type="ORF">DPMN_130984</name>
</gene>
<reference evidence="6" key="2">
    <citation type="submission" date="2020-11" db="EMBL/GenBank/DDBJ databases">
        <authorList>
            <person name="McCartney M.A."/>
            <person name="Auch B."/>
            <person name="Kono T."/>
            <person name="Mallez S."/>
            <person name="Becker A."/>
            <person name="Gohl D.M."/>
            <person name="Silverstein K.A.T."/>
            <person name="Koren S."/>
            <person name="Bechman K.B."/>
            <person name="Herman A."/>
            <person name="Abrahante J.E."/>
            <person name="Garbe J."/>
        </authorList>
    </citation>
    <scope>NUCLEOTIDE SEQUENCE</scope>
    <source>
        <strain evidence="6">Duluth1</strain>
        <tissue evidence="6">Whole animal</tissue>
    </source>
</reference>
<keyword evidence="2" id="KW-0245">EGF-like domain</keyword>
<evidence type="ECO:0000313" key="6">
    <source>
        <dbReference type="EMBL" id="KAH3828996.1"/>
    </source>
</evidence>
<organism evidence="6 7">
    <name type="scientific">Dreissena polymorpha</name>
    <name type="common">Zebra mussel</name>
    <name type="synonym">Mytilus polymorpha</name>
    <dbReference type="NCBI Taxonomy" id="45954"/>
    <lineage>
        <taxon>Eukaryota</taxon>
        <taxon>Metazoa</taxon>
        <taxon>Spiralia</taxon>
        <taxon>Lophotrochozoa</taxon>
        <taxon>Mollusca</taxon>
        <taxon>Bivalvia</taxon>
        <taxon>Autobranchia</taxon>
        <taxon>Heteroconchia</taxon>
        <taxon>Euheterodonta</taxon>
        <taxon>Imparidentia</taxon>
        <taxon>Neoheterodontei</taxon>
        <taxon>Myida</taxon>
        <taxon>Dreissenoidea</taxon>
        <taxon>Dreissenidae</taxon>
        <taxon>Dreissena</taxon>
    </lineage>
</organism>